<dbReference type="Proteomes" id="UP000606600">
    <property type="component" value="Unassembled WGS sequence"/>
</dbReference>
<dbReference type="InterPro" id="IPR046020">
    <property type="entry name" value="DUF5977"/>
</dbReference>
<keyword evidence="3" id="KW-1185">Reference proteome</keyword>
<reference evidence="2 3" key="1">
    <citation type="submission" date="2020-09" db="EMBL/GenBank/DDBJ databases">
        <title>Novel species of Mucilaginibacter isolated from a glacier on the Tibetan Plateau.</title>
        <authorList>
            <person name="Liu Q."/>
            <person name="Xin Y.-H."/>
        </authorList>
    </citation>
    <scope>NUCLEOTIDE SEQUENCE [LARGE SCALE GENOMIC DNA]</scope>
    <source>
        <strain evidence="2 3">ZT4R22</strain>
    </source>
</reference>
<dbReference type="RefSeq" id="WP_191189037.1">
    <property type="nucleotide sequence ID" value="NZ_JACWMY010000005.1"/>
</dbReference>
<evidence type="ECO:0000259" key="1">
    <source>
        <dbReference type="Pfam" id="PF19404"/>
    </source>
</evidence>
<comment type="caution">
    <text evidence="2">The sequence shown here is derived from an EMBL/GenBank/DDBJ whole genome shotgun (WGS) entry which is preliminary data.</text>
</comment>
<feature type="domain" description="DUF5977" evidence="1">
    <location>
        <begin position="229"/>
        <end position="291"/>
    </location>
</feature>
<dbReference type="Pfam" id="PF19404">
    <property type="entry name" value="DUF5977"/>
    <property type="match status" value="1"/>
</dbReference>
<evidence type="ECO:0000313" key="2">
    <source>
        <dbReference type="EMBL" id="MBD1364372.1"/>
    </source>
</evidence>
<proteinExistence type="predicted"/>
<organism evidence="2 3">
    <name type="scientific">Mucilaginibacter pankratovii</name>
    <dbReference type="NCBI Taxonomy" id="2772110"/>
    <lineage>
        <taxon>Bacteria</taxon>
        <taxon>Pseudomonadati</taxon>
        <taxon>Bacteroidota</taxon>
        <taxon>Sphingobacteriia</taxon>
        <taxon>Sphingobacteriales</taxon>
        <taxon>Sphingobacteriaceae</taxon>
        <taxon>Mucilaginibacter</taxon>
    </lineage>
</organism>
<protein>
    <recommendedName>
        <fullName evidence="1">DUF5977 domain-containing protein</fullName>
    </recommendedName>
</protein>
<accession>A0ABR7WS74</accession>
<dbReference type="EMBL" id="JACWMY010000005">
    <property type="protein sequence ID" value="MBD1364372.1"/>
    <property type="molecule type" value="Genomic_DNA"/>
</dbReference>
<gene>
    <name evidence="2" type="ORF">IDJ77_11185</name>
</gene>
<sequence>MGVNKGTLIGAPVRPNDSNDEYAAAFQSEIKGGHHTRATLDERDNIGNWLREAGMTCYVTANGNTYKLANDLVTWVQSGSATGGSTLPGSGGESGTIQLISGNFGAWAPIGSYNEDIVDQLELCFKTDLVAFPTRAVTYLQGQFSLDAEFEGTTITLGTLPANSRPKAQLKKYLIANNIELFLVIETNGDVKLLSKDGLNLPAGETTQPFYIDTFYNPDITTETPTEYTATRSNNFTRNTCGEGYHGTSVLFTKTYTSTVDQATADMEAANDTAFDTEGQAFANEGDNAACVIDGGGGPTVSTISVQATIKGYYELTDGTADLIDYLVPNVVKEIPGSFGDISLQIITHSVYGYTPVPVRLLVNGDIIDSDGDITLTDLEEGFTVIIYPEGTEIE</sequence>
<name>A0ABR7WS74_9SPHI</name>
<evidence type="ECO:0000313" key="3">
    <source>
        <dbReference type="Proteomes" id="UP000606600"/>
    </source>
</evidence>